<sequence length="173" mass="19327">MKLLYVFMLFIITGNSQAEELKKIEALGGKVSILAPQNFGKMPSDILEIKYPASRRPSEVLSDKTGGVTLAFNHTNNAMQPSQVKDAHKSISKMFHSMYPSATWLRDEVIVQNGKTFMVMELITPAIDTKIHNIMYGTSVDGRFLLAAFNTTTEQADEWLPIGKRIMTSLSIK</sequence>
<evidence type="ECO:0000313" key="1">
    <source>
        <dbReference type="EMBL" id="TVU80562.1"/>
    </source>
</evidence>
<keyword evidence="2" id="KW-1185">Reference proteome</keyword>
<proteinExistence type="predicted"/>
<evidence type="ECO:0008006" key="3">
    <source>
        <dbReference type="Google" id="ProtNLM"/>
    </source>
</evidence>
<comment type="caution">
    <text evidence="1">The sequence shown here is derived from an EMBL/GenBank/DDBJ whole genome shotgun (WGS) entry which is preliminary data.</text>
</comment>
<dbReference type="EMBL" id="VNFF01000023">
    <property type="protein sequence ID" value="TVU80562.1"/>
    <property type="molecule type" value="Genomic_DNA"/>
</dbReference>
<gene>
    <name evidence="1" type="ORF">FQP85_18960</name>
</gene>
<reference evidence="1 2" key="1">
    <citation type="submission" date="2019-07" db="EMBL/GenBank/DDBJ databases">
        <title>Diversity of Bacteria from Kongsfjorden, Arctic.</title>
        <authorList>
            <person name="Yu Y."/>
        </authorList>
    </citation>
    <scope>NUCLEOTIDE SEQUENCE [LARGE SCALE GENOMIC DNA]</scope>
    <source>
        <strain evidence="1 2">SM1927</strain>
    </source>
</reference>
<evidence type="ECO:0000313" key="2">
    <source>
        <dbReference type="Proteomes" id="UP000317938"/>
    </source>
</evidence>
<organism evidence="1 2">
    <name type="scientific">Pseudoalteromonas neustonica</name>
    <dbReference type="NCBI Taxonomy" id="1840331"/>
    <lineage>
        <taxon>Bacteria</taxon>
        <taxon>Pseudomonadati</taxon>
        <taxon>Pseudomonadota</taxon>
        <taxon>Gammaproteobacteria</taxon>
        <taxon>Alteromonadales</taxon>
        <taxon>Pseudoalteromonadaceae</taxon>
        <taxon>Pseudoalteromonas</taxon>
    </lineage>
</organism>
<name>A0ABY3F8X1_9GAMM</name>
<protein>
    <recommendedName>
        <fullName evidence="3">DUF1795 domain-containing protein</fullName>
    </recommendedName>
</protein>
<dbReference type="Proteomes" id="UP000317938">
    <property type="component" value="Unassembled WGS sequence"/>
</dbReference>
<accession>A0ABY3F8X1</accession>
<dbReference type="RefSeq" id="WP_145241529.1">
    <property type="nucleotide sequence ID" value="NZ_VNFF01000023.1"/>
</dbReference>